<dbReference type="GO" id="GO:0061630">
    <property type="term" value="F:ubiquitin protein ligase activity"/>
    <property type="evidence" value="ECO:0007669"/>
    <property type="project" value="TreeGrafter"/>
</dbReference>
<dbReference type="Gene3D" id="3.30.40.10">
    <property type="entry name" value="Zinc/RING finger domain, C3HC4 (zinc finger)"/>
    <property type="match status" value="1"/>
</dbReference>
<dbReference type="InterPro" id="IPR001841">
    <property type="entry name" value="Znf_RING"/>
</dbReference>
<keyword evidence="3" id="KW-0862">Zinc</keyword>
<accession>A0A6A6AEM0</accession>
<dbReference type="GO" id="GO:0016567">
    <property type="term" value="P:protein ubiquitination"/>
    <property type="evidence" value="ECO:0007669"/>
    <property type="project" value="UniProtKB-UniPathway"/>
</dbReference>
<dbReference type="PANTHER" id="PTHR22763">
    <property type="entry name" value="RING ZINC FINGER PROTEIN"/>
    <property type="match status" value="1"/>
</dbReference>
<dbReference type="Proteomes" id="UP000799771">
    <property type="component" value="Unassembled WGS sequence"/>
</dbReference>
<dbReference type="InterPro" id="IPR050731">
    <property type="entry name" value="HRD1_E3_ubiq-ligases"/>
</dbReference>
<dbReference type="PROSITE" id="PS50089">
    <property type="entry name" value="ZF_RING_2"/>
    <property type="match status" value="1"/>
</dbReference>
<evidence type="ECO:0000313" key="7">
    <source>
        <dbReference type="Proteomes" id="UP000799771"/>
    </source>
</evidence>
<protein>
    <recommendedName>
        <fullName evidence="5">RING-type domain-containing protein</fullName>
    </recommendedName>
</protein>
<feature type="domain" description="RING-type" evidence="5">
    <location>
        <begin position="31"/>
        <end position="85"/>
    </location>
</feature>
<evidence type="ECO:0000256" key="2">
    <source>
        <dbReference type="ARBA" id="ARBA00022771"/>
    </source>
</evidence>
<dbReference type="SUPFAM" id="SSF57850">
    <property type="entry name" value="RING/U-box"/>
    <property type="match status" value="1"/>
</dbReference>
<sequence>MPVFDTVIKCTSGTRNDAIRPSTNGENPSICTICLEPLTVTSAHKTPPHDALTEPAVTIKKCGHVFGRDCLEQWMRNSNTCPMCRIEIFPMSKHKREGDEQQPASNTDVPHFALGAYAGSFVLMPNSRERIIAQYRELMMEEYGDEELVNEMTRNWYVS</sequence>
<dbReference type="GeneID" id="54403027"/>
<dbReference type="SMART" id="SM00184">
    <property type="entry name" value="RING"/>
    <property type="match status" value="1"/>
</dbReference>
<dbReference type="InterPro" id="IPR013083">
    <property type="entry name" value="Znf_RING/FYVE/PHD"/>
</dbReference>
<reference evidence="6" key="1">
    <citation type="journal article" date="2020" name="Stud. Mycol.">
        <title>101 Dothideomycetes genomes: a test case for predicting lifestyles and emergence of pathogens.</title>
        <authorList>
            <person name="Haridas S."/>
            <person name="Albert R."/>
            <person name="Binder M."/>
            <person name="Bloem J."/>
            <person name="Labutti K."/>
            <person name="Salamov A."/>
            <person name="Andreopoulos B."/>
            <person name="Baker S."/>
            <person name="Barry K."/>
            <person name="Bills G."/>
            <person name="Bluhm B."/>
            <person name="Cannon C."/>
            <person name="Castanera R."/>
            <person name="Culley D."/>
            <person name="Daum C."/>
            <person name="Ezra D."/>
            <person name="Gonzalez J."/>
            <person name="Henrissat B."/>
            <person name="Kuo A."/>
            <person name="Liang C."/>
            <person name="Lipzen A."/>
            <person name="Lutzoni F."/>
            <person name="Magnuson J."/>
            <person name="Mondo S."/>
            <person name="Nolan M."/>
            <person name="Ohm R."/>
            <person name="Pangilinan J."/>
            <person name="Park H.-J."/>
            <person name="Ramirez L."/>
            <person name="Alfaro M."/>
            <person name="Sun H."/>
            <person name="Tritt A."/>
            <person name="Yoshinaga Y."/>
            <person name="Zwiers L.-H."/>
            <person name="Turgeon B."/>
            <person name="Goodwin S."/>
            <person name="Spatafora J."/>
            <person name="Crous P."/>
            <person name="Grigoriev I."/>
        </authorList>
    </citation>
    <scope>NUCLEOTIDE SEQUENCE</scope>
    <source>
        <strain evidence="6">CBS 119687</strain>
    </source>
</reference>
<evidence type="ECO:0000259" key="5">
    <source>
        <dbReference type="PROSITE" id="PS50089"/>
    </source>
</evidence>
<evidence type="ECO:0000256" key="3">
    <source>
        <dbReference type="ARBA" id="ARBA00022833"/>
    </source>
</evidence>
<dbReference type="EMBL" id="ML977504">
    <property type="protein sequence ID" value="KAF2130402.1"/>
    <property type="molecule type" value="Genomic_DNA"/>
</dbReference>
<evidence type="ECO:0000256" key="1">
    <source>
        <dbReference type="ARBA" id="ARBA00022723"/>
    </source>
</evidence>
<dbReference type="GO" id="GO:0043161">
    <property type="term" value="P:proteasome-mediated ubiquitin-dependent protein catabolic process"/>
    <property type="evidence" value="ECO:0007669"/>
    <property type="project" value="TreeGrafter"/>
</dbReference>
<dbReference type="Pfam" id="PF13639">
    <property type="entry name" value="zf-RING_2"/>
    <property type="match status" value="1"/>
</dbReference>
<name>A0A6A6AEM0_9PLEO</name>
<dbReference type="AlphaFoldDB" id="A0A6A6AEM0"/>
<organism evidence="6 7">
    <name type="scientific">Dothidotthia symphoricarpi CBS 119687</name>
    <dbReference type="NCBI Taxonomy" id="1392245"/>
    <lineage>
        <taxon>Eukaryota</taxon>
        <taxon>Fungi</taxon>
        <taxon>Dikarya</taxon>
        <taxon>Ascomycota</taxon>
        <taxon>Pezizomycotina</taxon>
        <taxon>Dothideomycetes</taxon>
        <taxon>Pleosporomycetidae</taxon>
        <taxon>Pleosporales</taxon>
        <taxon>Dothidotthiaceae</taxon>
        <taxon>Dothidotthia</taxon>
    </lineage>
</organism>
<proteinExistence type="predicted"/>
<evidence type="ECO:0000256" key="4">
    <source>
        <dbReference type="PROSITE-ProRule" id="PRU00175"/>
    </source>
</evidence>
<keyword evidence="2 4" id="KW-0863">Zinc-finger</keyword>
<keyword evidence="1" id="KW-0479">Metal-binding</keyword>
<dbReference type="UniPathway" id="UPA00143"/>
<keyword evidence="7" id="KW-1185">Reference proteome</keyword>
<gene>
    <name evidence="6" type="ORF">P153DRAFT_217257</name>
</gene>
<dbReference type="GO" id="GO:0008270">
    <property type="term" value="F:zinc ion binding"/>
    <property type="evidence" value="ECO:0007669"/>
    <property type="project" value="UniProtKB-KW"/>
</dbReference>
<dbReference type="RefSeq" id="XP_033524789.1">
    <property type="nucleotide sequence ID" value="XM_033662595.1"/>
</dbReference>
<dbReference type="OrthoDB" id="8062037at2759"/>
<evidence type="ECO:0000313" key="6">
    <source>
        <dbReference type="EMBL" id="KAF2130402.1"/>
    </source>
</evidence>
<dbReference type="GO" id="GO:0012505">
    <property type="term" value="C:endomembrane system"/>
    <property type="evidence" value="ECO:0007669"/>
    <property type="project" value="TreeGrafter"/>
</dbReference>